<reference evidence="6 7" key="1">
    <citation type="submission" date="2019-03" db="EMBL/GenBank/DDBJ databases">
        <title>Draft genome of Gammaproteobacteria bacterium LSUCC0057, a member of the SAR92 clade.</title>
        <authorList>
            <person name="Lanclos V.C."/>
            <person name="Doiron C."/>
            <person name="Henson M.W."/>
            <person name="Thrash J.C."/>
        </authorList>
    </citation>
    <scope>NUCLEOTIDE SEQUENCE [LARGE SCALE GENOMIC DNA]</scope>
    <source>
        <strain evidence="6 7">LSUCC0057</strain>
    </source>
</reference>
<feature type="domain" description="Amidohydrolase-related" evidence="5">
    <location>
        <begin position="64"/>
        <end position="411"/>
    </location>
</feature>
<dbReference type="GO" id="GO:0046872">
    <property type="term" value="F:metal ion binding"/>
    <property type="evidence" value="ECO:0007669"/>
    <property type="project" value="UniProtKB-KW"/>
</dbReference>
<dbReference type="NCBIfam" id="NF006549">
    <property type="entry name" value="PRK09045.1"/>
    <property type="match status" value="1"/>
</dbReference>
<sequence length="454" mass="48501">MTSPLSIDTLISASWVIPIVPANTVLEECAIAIKDGAIVALCTQREAQHRFVAREQIELPGQLLMPGLVNAHCHSAMSLLRGFADDLPLQRWLHEAIWPAESALVDADFVAAGSRLAIAEMISSGTTSFADMYFYPEVTAGEVAAAGLRAQLAAPIFDQSGCWGSGADDYIHKTLQLRDDYKSHSLLEIAFGPHAPYSCGDTTLSKIATFAGELEMAVMIHLHETAQEIADSLRDHHCRPVARIADLGLLGPRTQCVHMTAVEEQELALLQQHGSHIVHCPSSNLKLASGIAPLQRYRQAGVNVALGSDGAASNNGLDLFAELRLAALLGKVSAADAAAIDCHTALRMATLDGATALGWQQRTGSLESGKQADIIAIDLSAIGQQPLYNPASQLVYTAVGGQVSHSWVAGRCLLRQGELTTINRAQLLRDVAQHWQPRIAALRPAPASTFSLKG</sequence>
<comment type="caution">
    <text evidence="6">The sequence shown here is derived from an EMBL/GenBank/DDBJ whole genome shotgun (WGS) entry which is preliminary data.</text>
</comment>
<dbReference type="FunFam" id="3.20.20.140:FF:000014">
    <property type="entry name" value="5-methylthioadenosine/S-adenosylhomocysteine deaminase"/>
    <property type="match status" value="1"/>
</dbReference>
<dbReference type="GO" id="GO:0016814">
    <property type="term" value="F:hydrolase activity, acting on carbon-nitrogen (but not peptide) bonds, in cyclic amidines"/>
    <property type="evidence" value="ECO:0007669"/>
    <property type="project" value="UniProtKB-ARBA"/>
</dbReference>
<name>A0A4Y8UK61_9GAMM</name>
<dbReference type="PANTHER" id="PTHR43794">
    <property type="entry name" value="AMINOHYDROLASE SSNA-RELATED"/>
    <property type="match status" value="1"/>
</dbReference>
<accession>A0A4Y8UK61</accession>
<dbReference type="InterPro" id="IPR006680">
    <property type="entry name" value="Amidohydro-rel"/>
</dbReference>
<comment type="similarity">
    <text evidence="1">Belongs to the metallo-dependent hydrolases superfamily. ATZ/TRZ family.</text>
</comment>
<evidence type="ECO:0000313" key="7">
    <source>
        <dbReference type="Proteomes" id="UP000298133"/>
    </source>
</evidence>
<proteinExistence type="inferred from homology"/>
<dbReference type="Pfam" id="PF01979">
    <property type="entry name" value="Amidohydro_1"/>
    <property type="match status" value="1"/>
</dbReference>
<keyword evidence="7" id="KW-1185">Reference proteome</keyword>
<dbReference type="InterPro" id="IPR050287">
    <property type="entry name" value="MTA/SAH_deaminase"/>
</dbReference>
<dbReference type="OrthoDB" id="9807210at2"/>
<dbReference type="EMBL" id="SPIA01000001">
    <property type="protein sequence ID" value="TFH68772.1"/>
    <property type="molecule type" value="Genomic_DNA"/>
</dbReference>
<evidence type="ECO:0000256" key="3">
    <source>
        <dbReference type="ARBA" id="ARBA00022801"/>
    </source>
</evidence>
<dbReference type="Gene3D" id="2.30.40.10">
    <property type="entry name" value="Urease, subunit C, domain 1"/>
    <property type="match status" value="1"/>
</dbReference>
<evidence type="ECO:0000259" key="5">
    <source>
        <dbReference type="Pfam" id="PF01979"/>
    </source>
</evidence>
<dbReference type="GO" id="GO:0019239">
    <property type="term" value="F:deaminase activity"/>
    <property type="evidence" value="ECO:0007669"/>
    <property type="project" value="UniProtKB-ARBA"/>
</dbReference>
<dbReference type="Proteomes" id="UP000298133">
    <property type="component" value="Unassembled WGS sequence"/>
</dbReference>
<dbReference type="InterPro" id="IPR032466">
    <property type="entry name" value="Metal_Hydrolase"/>
</dbReference>
<dbReference type="SUPFAM" id="SSF51338">
    <property type="entry name" value="Composite domain of metallo-dependent hydrolases"/>
    <property type="match status" value="1"/>
</dbReference>
<dbReference type="AlphaFoldDB" id="A0A4Y8UK61"/>
<dbReference type="PANTHER" id="PTHR43794:SF11">
    <property type="entry name" value="AMIDOHYDROLASE-RELATED DOMAIN-CONTAINING PROTEIN"/>
    <property type="match status" value="1"/>
</dbReference>
<keyword evidence="3 6" id="KW-0378">Hydrolase</keyword>
<keyword evidence="4" id="KW-0862">Zinc</keyword>
<dbReference type="SUPFAM" id="SSF51556">
    <property type="entry name" value="Metallo-dependent hydrolases"/>
    <property type="match status" value="1"/>
</dbReference>
<organism evidence="6 7">
    <name type="scientific">Gammaproteobacteria bacterium LSUCC0057</name>
    <dbReference type="NCBI Taxonomy" id="2559237"/>
    <lineage>
        <taxon>Bacteria</taxon>
        <taxon>Pseudomonadati</taxon>
        <taxon>Pseudomonadota</taxon>
        <taxon>Gammaproteobacteria</taxon>
        <taxon>Cellvibrionales</taxon>
        <taxon>Porticoccaceae</taxon>
        <taxon>SAR92 clade</taxon>
    </lineage>
</organism>
<evidence type="ECO:0000313" key="6">
    <source>
        <dbReference type="EMBL" id="TFH68772.1"/>
    </source>
</evidence>
<evidence type="ECO:0000256" key="2">
    <source>
        <dbReference type="ARBA" id="ARBA00022723"/>
    </source>
</evidence>
<keyword evidence="2" id="KW-0479">Metal-binding</keyword>
<evidence type="ECO:0000256" key="1">
    <source>
        <dbReference type="ARBA" id="ARBA00006745"/>
    </source>
</evidence>
<gene>
    <name evidence="6" type="ORF">E3W66_02130</name>
</gene>
<dbReference type="CDD" id="cd01298">
    <property type="entry name" value="ATZ_TRZ_like"/>
    <property type="match status" value="1"/>
</dbReference>
<protein>
    <submittedName>
        <fullName evidence="6">TRZ/ATZ family hydrolase</fullName>
    </submittedName>
</protein>
<dbReference type="Gene3D" id="3.20.20.140">
    <property type="entry name" value="Metal-dependent hydrolases"/>
    <property type="match status" value="1"/>
</dbReference>
<dbReference type="InterPro" id="IPR011059">
    <property type="entry name" value="Metal-dep_hydrolase_composite"/>
</dbReference>
<evidence type="ECO:0000256" key="4">
    <source>
        <dbReference type="ARBA" id="ARBA00022833"/>
    </source>
</evidence>